<dbReference type="Pfam" id="PF00366">
    <property type="entry name" value="Ribosomal_S17"/>
    <property type="match status" value="1"/>
</dbReference>
<keyword evidence="3" id="KW-0687">Ribonucleoprotein</keyword>
<sequence length="144" mass="16091">MSGAARKILIGQVVGTKMIRTAKVRVNRLHLDPFVTQYFPKRSTVFAHDPEEAAKLGDIVLVKELPIKKSTHVKYQMERIIYSLGNVTDPITGKKCDCYSYWDDDKSTEDAVSTPGSTDGDGMEEEITRTIGEERELKTEGTPV</sequence>
<accession>A0A7M7FZP4</accession>
<dbReference type="Proteomes" id="UP000007110">
    <property type="component" value="Unassembled WGS sequence"/>
</dbReference>
<dbReference type="CDD" id="cd00364">
    <property type="entry name" value="Ribosomal_uS17"/>
    <property type="match status" value="1"/>
</dbReference>
<dbReference type="SUPFAM" id="SSF50249">
    <property type="entry name" value="Nucleic acid-binding proteins"/>
    <property type="match status" value="1"/>
</dbReference>
<dbReference type="Gene3D" id="2.40.50.140">
    <property type="entry name" value="Nucleic acid-binding proteins"/>
    <property type="match status" value="1"/>
</dbReference>
<dbReference type="InterPro" id="IPR012340">
    <property type="entry name" value="NA-bd_OB-fold"/>
</dbReference>
<comment type="similarity">
    <text evidence="1">Belongs to the universal ribosomal protein uS17 family.</text>
</comment>
<dbReference type="KEGG" id="spu:753889"/>
<keyword evidence="2" id="KW-0689">Ribosomal protein</keyword>
<dbReference type="AlphaFoldDB" id="A0A7M7FZP4"/>
<evidence type="ECO:0000256" key="2">
    <source>
        <dbReference type="ARBA" id="ARBA00022980"/>
    </source>
</evidence>
<name>A0A7M7FZP4_STRPU</name>
<dbReference type="GO" id="GO:0005763">
    <property type="term" value="C:mitochondrial small ribosomal subunit"/>
    <property type="evidence" value="ECO:0000318"/>
    <property type="project" value="GO_Central"/>
</dbReference>
<proteinExistence type="inferred from homology"/>
<dbReference type="InterPro" id="IPR039193">
    <property type="entry name" value="Ribosomal_uS17m_metazoa"/>
</dbReference>
<dbReference type="PANTHER" id="PTHR24088:SF0">
    <property type="entry name" value="SMALL RIBOSOMAL SUBUNIT PROTEIN US17M"/>
    <property type="match status" value="1"/>
</dbReference>
<evidence type="ECO:0000313" key="5">
    <source>
        <dbReference type="Proteomes" id="UP000007110"/>
    </source>
</evidence>
<dbReference type="OrthoDB" id="274752at2759"/>
<dbReference type="InterPro" id="IPR000266">
    <property type="entry name" value="Ribosomal_uS17"/>
</dbReference>
<dbReference type="InParanoid" id="A0A7M7FZP4"/>
<evidence type="ECO:0000256" key="1">
    <source>
        <dbReference type="ARBA" id="ARBA00010254"/>
    </source>
</evidence>
<dbReference type="CTD" id="51373"/>
<dbReference type="GO" id="GO:0003735">
    <property type="term" value="F:structural constituent of ribosome"/>
    <property type="evidence" value="ECO:0007669"/>
    <property type="project" value="InterPro"/>
</dbReference>
<reference evidence="5" key="1">
    <citation type="submission" date="2015-02" db="EMBL/GenBank/DDBJ databases">
        <title>Genome sequencing for Strongylocentrotus purpuratus.</title>
        <authorList>
            <person name="Murali S."/>
            <person name="Liu Y."/>
            <person name="Vee V."/>
            <person name="English A."/>
            <person name="Wang M."/>
            <person name="Skinner E."/>
            <person name="Han Y."/>
            <person name="Muzny D.M."/>
            <person name="Worley K.C."/>
            <person name="Gibbs R.A."/>
        </authorList>
    </citation>
    <scope>NUCLEOTIDE SEQUENCE</scope>
</reference>
<evidence type="ECO:0008006" key="6">
    <source>
        <dbReference type="Google" id="ProtNLM"/>
    </source>
</evidence>
<dbReference type="RefSeq" id="XP_001177224.1">
    <property type="nucleotide sequence ID" value="XM_001177224.4"/>
</dbReference>
<protein>
    <recommendedName>
        <fullName evidence="6">Mitochondrial ribosomal protein S17</fullName>
    </recommendedName>
</protein>
<evidence type="ECO:0000313" key="4">
    <source>
        <dbReference type="EnsemblMetazoa" id="XP_001177224"/>
    </source>
</evidence>
<evidence type="ECO:0000256" key="3">
    <source>
        <dbReference type="ARBA" id="ARBA00023274"/>
    </source>
</evidence>
<reference evidence="4" key="2">
    <citation type="submission" date="2021-01" db="UniProtKB">
        <authorList>
            <consortium name="EnsemblMetazoa"/>
        </authorList>
    </citation>
    <scope>IDENTIFICATION</scope>
</reference>
<dbReference type="GeneID" id="753889"/>
<dbReference type="OMA" id="FLMAHYK"/>
<organism evidence="4 5">
    <name type="scientific">Strongylocentrotus purpuratus</name>
    <name type="common">Purple sea urchin</name>
    <dbReference type="NCBI Taxonomy" id="7668"/>
    <lineage>
        <taxon>Eukaryota</taxon>
        <taxon>Metazoa</taxon>
        <taxon>Echinodermata</taxon>
        <taxon>Eleutherozoa</taxon>
        <taxon>Echinozoa</taxon>
        <taxon>Echinoidea</taxon>
        <taxon>Euechinoidea</taxon>
        <taxon>Echinacea</taxon>
        <taxon>Camarodonta</taxon>
        <taxon>Echinidea</taxon>
        <taxon>Strongylocentrotidae</taxon>
        <taxon>Strongylocentrotus</taxon>
    </lineage>
</organism>
<dbReference type="FunCoup" id="A0A7M7FZP4">
    <property type="interactions" value="832"/>
</dbReference>
<dbReference type="EnsemblMetazoa" id="XM_001177224">
    <property type="protein sequence ID" value="XP_001177224"/>
    <property type="gene ID" value="LOC753889"/>
</dbReference>
<dbReference type="PANTHER" id="PTHR24088">
    <property type="entry name" value="28S RIBOSOMAL PROTEIN S17, MITOCHONDRIAL"/>
    <property type="match status" value="1"/>
</dbReference>
<dbReference type="GO" id="GO:0006412">
    <property type="term" value="P:translation"/>
    <property type="evidence" value="ECO:0007669"/>
    <property type="project" value="InterPro"/>
</dbReference>
<keyword evidence="5" id="KW-1185">Reference proteome</keyword>